<reference evidence="12" key="2">
    <citation type="submission" date="2022-05" db="EMBL/GenBank/DDBJ databases">
        <title>Metagenome Sequencing of an Archaeal-Dominated Microbial Community from a Hot Spring at the Los Azufres Geothermal Field, Mexico.</title>
        <authorList>
            <person name="Marin-Paredes R."/>
            <person name="Martinez-Romero E."/>
            <person name="Servin-Garciduenas L.E."/>
        </authorList>
    </citation>
    <scope>NUCLEOTIDE SEQUENCE</scope>
    <source>
        <strain evidence="12">AZ1-454</strain>
    </source>
</reference>
<feature type="site" description="Interaction with substrate rRNA" evidence="10">
    <location>
        <position position="117"/>
    </location>
</feature>
<dbReference type="CDD" id="cd18088">
    <property type="entry name" value="Nep1-like"/>
    <property type="match status" value="1"/>
</dbReference>
<evidence type="ECO:0000256" key="1">
    <source>
        <dbReference type="ARBA" id="ARBA00008115"/>
    </source>
</evidence>
<dbReference type="NCBIfam" id="NF003203">
    <property type="entry name" value="PRK04171.1-1"/>
    <property type="match status" value="1"/>
</dbReference>
<sequence>MKSFNPRSSVIVLSVGNNLRVNVILLDSSLELVPREISNHPSVVKNAKKRGKKPTEVLLDISVHYFAMKNLKDREKRGRPDIVHSAMILFLTEPFVRGDLYIHTIDSKIIKVNREVRPPKNYNRFVSLMEQLLINGKVPPESQNPLMEVTDLTLSDLSKEYKLVLLSEDGTYVPPTKLCEEIDDKTLLGIGAFPHGKFSREVLELFKESYSISSVPLETNQVLCRILSSCNEKLGWP</sequence>
<feature type="site" description="Stabilizes Arg-xx" evidence="10">
    <location>
        <position position="81"/>
    </location>
</feature>
<evidence type="ECO:0000256" key="3">
    <source>
        <dbReference type="ARBA" id="ARBA00022517"/>
    </source>
</evidence>
<feature type="site" description="Interaction with substrate rRNA" evidence="10">
    <location>
        <position position="120"/>
    </location>
</feature>
<evidence type="ECO:0000313" key="11">
    <source>
        <dbReference type="EMBL" id="KJR79522.1"/>
    </source>
</evidence>
<dbReference type="InterPro" id="IPR005304">
    <property type="entry name" value="Rbsml_bgen_MeTrfase_EMG1/NEP1"/>
</dbReference>
<comment type="caution">
    <text evidence="11">The sequence shown here is derived from an EMBL/GenBank/DDBJ whole genome shotgun (WGS) entry which is preliminary data.</text>
</comment>
<comment type="catalytic activity">
    <reaction evidence="10">
        <text>a pseudouridine in rRNA + S-adenosyl-L-methionine = an N(1)-methylpseudouridine in rRNA + S-adenosyl-L-homocysteine + H(+)</text>
        <dbReference type="Rhea" id="RHEA:46696"/>
        <dbReference type="Rhea" id="RHEA-COMP:11634"/>
        <dbReference type="Rhea" id="RHEA-COMP:13933"/>
        <dbReference type="ChEBI" id="CHEBI:15378"/>
        <dbReference type="ChEBI" id="CHEBI:57856"/>
        <dbReference type="ChEBI" id="CHEBI:59789"/>
        <dbReference type="ChEBI" id="CHEBI:65314"/>
        <dbReference type="ChEBI" id="CHEBI:74890"/>
    </reaction>
</comment>
<dbReference type="InterPro" id="IPR029028">
    <property type="entry name" value="Alpha/beta_knot_MTases"/>
</dbReference>
<dbReference type="PANTHER" id="PTHR12636">
    <property type="entry name" value="NEP1/MRA1"/>
    <property type="match status" value="1"/>
</dbReference>
<dbReference type="PANTHER" id="PTHR12636:SF5">
    <property type="entry name" value="RIBOSOMAL RNA SMALL SUBUNIT METHYLTRANSFERASE NEP1"/>
    <property type="match status" value="1"/>
</dbReference>
<dbReference type="FunFam" id="3.40.1280.10:FF:000042">
    <property type="entry name" value="Ribosomal RNA small subunit methyltransferase Nep1"/>
    <property type="match status" value="1"/>
</dbReference>
<proteinExistence type="inferred from homology"/>
<accession>A0A0F2LPT9</accession>
<feature type="binding site" evidence="10">
    <location>
        <begin position="213"/>
        <end position="218"/>
    </location>
    <ligand>
        <name>S-adenosyl-L-methionine</name>
        <dbReference type="ChEBI" id="CHEBI:59789"/>
    </ligand>
</feature>
<dbReference type="AlphaFoldDB" id="A0A0F2LPT9"/>
<feature type="site" description="Interaction with substrate rRNA" evidence="10">
    <location>
        <position position="124"/>
    </location>
</feature>
<evidence type="ECO:0000256" key="5">
    <source>
        <dbReference type="ARBA" id="ARBA00022603"/>
    </source>
</evidence>
<feature type="binding site" evidence="10">
    <location>
        <position position="191"/>
    </location>
    <ligand>
        <name>S-adenosyl-L-methionine</name>
        <dbReference type="ChEBI" id="CHEBI:59789"/>
    </ligand>
</feature>
<dbReference type="HAMAP" id="MF_00554">
    <property type="entry name" value="NEP1"/>
    <property type="match status" value="1"/>
</dbReference>
<evidence type="ECO:0000256" key="6">
    <source>
        <dbReference type="ARBA" id="ARBA00022679"/>
    </source>
</evidence>
<keyword evidence="9 10" id="KW-0694">RNA-binding</keyword>
<dbReference type="EMBL" id="JZWS01000005">
    <property type="protein sequence ID" value="KJR79522.1"/>
    <property type="molecule type" value="Genomic_DNA"/>
</dbReference>
<keyword evidence="5 10" id="KW-0489">Methyltransferase</keyword>
<comment type="subunit">
    <text evidence="2 10">Homodimer.</text>
</comment>
<dbReference type="InterPro" id="IPR029026">
    <property type="entry name" value="tRNA_m1G_MTases_N"/>
</dbReference>
<evidence type="ECO:0000256" key="8">
    <source>
        <dbReference type="ARBA" id="ARBA00022730"/>
    </source>
</evidence>
<evidence type="ECO:0000313" key="12">
    <source>
        <dbReference type="EMBL" id="MCL7343718.1"/>
    </source>
</evidence>
<dbReference type="EMBL" id="JZWS02000002">
    <property type="protein sequence ID" value="MCL7343718.1"/>
    <property type="molecule type" value="Genomic_DNA"/>
</dbReference>
<dbReference type="InterPro" id="IPR023503">
    <property type="entry name" value="Ribosome_NEP1_arc"/>
</dbReference>
<dbReference type="GO" id="GO:0070475">
    <property type="term" value="P:rRNA base methylation"/>
    <property type="evidence" value="ECO:0007669"/>
    <property type="project" value="InterPro"/>
</dbReference>
<dbReference type="GO" id="GO:0019843">
    <property type="term" value="F:rRNA binding"/>
    <property type="evidence" value="ECO:0007669"/>
    <property type="project" value="UniProtKB-UniRule"/>
</dbReference>
<comment type="similarity">
    <text evidence="1 10">Belongs to the class IV-like SAM-binding methyltransferase superfamily. RNA methyltransferase NEP1 family.</text>
</comment>
<dbReference type="Gene3D" id="3.40.1280.10">
    <property type="match status" value="1"/>
</dbReference>
<evidence type="ECO:0000256" key="2">
    <source>
        <dbReference type="ARBA" id="ARBA00011738"/>
    </source>
</evidence>
<reference evidence="11" key="1">
    <citation type="submission" date="2015-03" db="EMBL/GenBank/DDBJ databases">
        <title>Metagenome Sequencing of an Archaeal-Dominated Microbial Community from a Hot Spring at the Los Azufres Geothermal Field, Mexico.</title>
        <authorList>
            <person name="Servin-Garciduenas L.E."/>
            <person name="Martinez-Romero E."/>
        </authorList>
    </citation>
    <scope>NUCLEOTIDE SEQUENCE [LARGE SCALE GENOMIC DNA]</scope>
    <source>
        <strain evidence="11">AZ1-454</strain>
    </source>
</reference>
<evidence type="ECO:0000256" key="7">
    <source>
        <dbReference type="ARBA" id="ARBA00022691"/>
    </source>
</evidence>
<keyword evidence="8 10" id="KW-0699">rRNA-binding</keyword>
<feature type="site" description="Interaction with substrate rRNA" evidence="10">
    <location>
        <position position="79"/>
    </location>
</feature>
<evidence type="ECO:0000256" key="10">
    <source>
        <dbReference type="HAMAP-Rule" id="MF_00554"/>
    </source>
</evidence>
<keyword evidence="3 10" id="KW-0690">Ribosome biogenesis</keyword>
<dbReference type="PATRIC" id="fig|1326980.8.peg.1780"/>
<keyword evidence="7 10" id="KW-0949">S-adenosyl-L-methionine</keyword>
<organism evidence="11">
    <name type="scientific">Candidatus Aramenus sulfurataquae</name>
    <dbReference type="NCBI Taxonomy" id="1326980"/>
    <lineage>
        <taxon>Archaea</taxon>
        <taxon>Thermoproteota</taxon>
        <taxon>Thermoprotei</taxon>
        <taxon>Sulfolobales</taxon>
        <taxon>Sulfolobaceae</taxon>
        <taxon>Candidatus Aramenus</taxon>
    </lineage>
</organism>
<protein>
    <recommendedName>
        <fullName evidence="10">Ribosomal RNA small subunit methyltransferase Nep1</fullName>
        <ecNumber evidence="10">2.1.1.-</ecNumber>
    </recommendedName>
    <alternativeName>
        <fullName evidence="10">16S rRNA (pseudouridine-N1-)-methyltransferase Nep1</fullName>
    </alternativeName>
</protein>
<evidence type="ECO:0000256" key="4">
    <source>
        <dbReference type="ARBA" id="ARBA00022552"/>
    </source>
</evidence>
<keyword evidence="6 10" id="KW-0808">Transferase</keyword>
<gene>
    <name evidence="10" type="primary">nep1</name>
    <name evidence="12" type="ORF">TQ35_003995</name>
    <name evidence="11" type="ORF">TQ35_01545</name>
</gene>
<dbReference type="Pfam" id="PF03587">
    <property type="entry name" value="EMG1"/>
    <property type="match status" value="1"/>
</dbReference>
<dbReference type="GO" id="GO:0070037">
    <property type="term" value="F:rRNA (pseudouridine) methyltransferase activity"/>
    <property type="evidence" value="ECO:0007669"/>
    <property type="project" value="UniProtKB-UniRule"/>
</dbReference>
<dbReference type="EC" id="2.1.1.-" evidence="10"/>
<feature type="binding site" evidence="10">
    <location>
        <position position="196"/>
    </location>
    <ligand>
        <name>S-adenosyl-L-methionine</name>
        <dbReference type="ChEBI" id="CHEBI:59789"/>
    </ligand>
</feature>
<name>A0A0F2LPT9_9CREN</name>
<keyword evidence="4 10" id="KW-0698">rRNA processing</keyword>
<evidence type="ECO:0000256" key="9">
    <source>
        <dbReference type="ARBA" id="ARBA00022884"/>
    </source>
</evidence>
<dbReference type="SUPFAM" id="SSF75217">
    <property type="entry name" value="alpha/beta knot"/>
    <property type="match status" value="1"/>
</dbReference>
<comment type="function">
    <text evidence="10">Methyltransferase involved in ribosomal biogenesis. Specifically catalyzes the N1-methylation of the pseudouridine corresponding to position 914 in M.jannaschii 16S rRNA.</text>
</comment>